<evidence type="ECO:0000256" key="1">
    <source>
        <dbReference type="SAM" id="MobiDB-lite"/>
    </source>
</evidence>
<dbReference type="AlphaFoldDB" id="A0A316VGH5"/>
<dbReference type="OrthoDB" id="202415at2759"/>
<evidence type="ECO:0000259" key="3">
    <source>
        <dbReference type="SMART" id="SM00672"/>
    </source>
</evidence>
<name>A0A316VGH5_9BASI</name>
<dbReference type="InterPro" id="IPR006598">
    <property type="entry name" value="CAP10"/>
</dbReference>
<sequence>MSQRRYGKIINQNGEEVDDPEQAELMEEMGHLSGSNGRANGGHTDASKRFGSGGGRRDSTRSIIASRIALVAIWLFIIASIVFALMTGTRGIDTVSRISSAWGLSKEQQLTADELWLQGSGRKDLNFNTTFNPDDLTMTKDECDAFFPKLYDEIERSRKYYTEKEVWDKAYLESTCDDGWWPHARFVIYNNRLYIKYLKNAGFTRTEAAAALLHQAVSLSREKLPNVEFCVGMHDWGSKGKFSLDRRPEQEDLWLMPDYGYWSWPEHVGMYNEMREKLAKVDNEVGWKGKKNLLFWRGSMKVGTSDREGLMETAKGYPWNEMKEIVWGDPTKGPISMEDHCRYKFHAYPEGNTYSGRVRYLQNCAVVIVTHEQRWIQHYTHLWNGEWGHPDQNIVYVPKPLDDDPEKGILVHVQESDQMVRNRAWERLPEVMDKLLKDDAMAQRIANNVLKTFRDRYVTPATAPCYWREAIRAYATVQKYEVQLDGTETTYENFLLHGIPNA</sequence>
<dbReference type="InParanoid" id="A0A316VGH5"/>
<proteinExistence type="predicted"/>
<feature type="domain" description="Glycosyl transferase CAP10" evidence="3">
    <location>
        <begin position="223"/>
        <end position="481"/>
    </location>
</feature>
<keyword evidence="2" id="KW-0472">Membrane</keyword>
<keyword evidence="2" id="KW-0812">Transmembrane</keyword>
<evidence type="ECO:0000313" key="5">
    <source>
        <dbReference type="Proteomes" id="UP000245771"/>
    </source>
</evidence>
<keyword evidence="5" id="KW-1185">Reference proteome</keyword>
<keyword evidence="2" id="KW-1133">Transmembrane helix</keyword>
<dbReference type="SMART" id="SM00672">
    <property type="entry name" value="CAP10"/>
    <property type="match status" value="1"/>
</dbReference>
<dbReference type="Pfam" id="PF05686">
    <property type="entry name" value="Glyco_transf_90"/>
    <property type="match status" value="1"/>
</dbReference>
<evidence type="ECO:0000313" key="4">
    <source>
        <dbReference type="EMBL" id="PWN34595.1"/>
    </source>
</evidence>
<feature type="transmembrane region" description="Helical" evidence="2">
    <location>
        <begin position="64"/>
        <end position="86"/>
    </location>
</feature>
<dbReference type="EMBL" id="KZ819603">
    <property type="protein sequence ID" value="PWN34595.1"/>
    <property type="molecule type" value="Genomic_DNA"/>
</dbReference>
<dbReference type="InterPro" id="IPR051091">
    <property type="entry name" value="O-Glucosyltr/Glycosyltrsf_90"/>
</dbReference>
<accession>A0A316VGH5</accession>
<dbReference type="PANTHER" id="PTHR12203:SF107">
    <property type="entry name" value="GLYCOSYL TRANSFERASE CAP10 DOMAIN-CONTAINING PROTEIN"/>
    <property type="match status" value="1"/>
</dbReference>
<dbReference type="RefSeq" id="XP_025354897.1">
    <property type="nucleotide sequence ID" value="XM_025498538.1"/>
</dbReference>
<organism evidence="4 5">
    <name type="scientific">Meira miltonrushii</name>
    <dbReference type="NCBI Taxonomy" id="1280837"/>
    <lineage>
        <taxon>Eukaryota</taxon>
        <taxon>Fungi</taxon>
        <taxon>Dikarya</taxon>
        <taxon>Basidiomycota</taxon>
        <taxon>Ustilaginomycotina</taxon>
        <taxon>Exobasidiomycetes</taxon>
        <taxon>Exobasidiales</taxon>
        <taxon>Brachybasidiaceae</taxon>
        <taxon>Meira</taxon>
    </lineage>
</organism>
<protein>
    <recommendedName>
        <fullName evidence="3">Glycosyl transferase CAP10 domain-containing protein</fullName>
    </recommendedName>
</protein>
<dbReference type="PANTHER" id="PTHR12203">
    <property type="entry name" value="KDEL LYS-ASP-GLU-LEU CONTAINING - RELATED"/>
    <property type="match status" value="1"/>
</dbReference>
<gene>
    <name evidence="4" type="ORF">FA14DRAFT_160130</name>
</gene>
<feature type="region of interest" description="Disordered" evidence="1">
    <location>
        <begin position="31"/>
        <end position="58"/>
    </location>
</feature>
<dbReference type="GeneID" id="37020319"/>
<dbReference type="Proteomes" id="UP000245771">
    <property type="component" value="Unassembled WGS sequence"/>
</dbReference>
<evidence type="ECO:0000256" key="2">
    <source>
        <dbReference type="SAM" id="Phobius"/>
    </source>
</evidence>
<reference evidence="4 5" key="1">
    <citation type="journal article" date="2018" name="Mol. Biol. Evol.">
        <title>Broad Genomic Sampling Reveals a Smut Pathogenic Ancestry of the Fungal Clade Ustilaginomycotina.</title>
        <authorList>
            <person name="Kijpornyongpan T."/>
            <person name="Mondo S.J."/>
            <person name="Barry K."/>
            <person name="Sandor L."/>
            <person name="Lee J."/>
            <person name="Lipzen A."/>
            <person name="Pangilinan J."/>
            <person name="LaButti K."/>
            <person name="Hainaut M."/>
            <person name="Henrissat B."/>
            <person name="Grigoriev I.V."/>
            <person name="Spatafora J.W."/>
            <person name="Aime M.C."/>
        </authorList>
    </citation>
    <scope>NUCLEOTIDE SEQUENCE [LARGE SCALE GENOMIC DNA]</scope>
    <source>
        <strain evidence="4 5">MCA 3882</strain>
    </source>
</reference>